<evidence type="ECO:0000256" key="7">
    <source>
        <dbReference type="ARBA" id="ARBA00023136"/>
    </source>
</evidence>
<sequence>MSDLPSNITVPLELPSRKPRYIVACYAPMFYEQRWQAITMIHELNARWGVDLQVHYVQSVVGELMTLLDPMVKRGLLEFRGLDIPDLGLAVTKKYGYNPAQSTEARHQVMALQDCYFRYRESAEFIMVSDPDDLFVPHHGNDLYDEFSYWRHLHPMASAYIFRRNISYITTSSKLEDFSVSKTLNSIKIGEMSDVGKSVYNPKYAETPWIHWPGLKKSPVFEVPESESYAIHLKYNFDEPPTISEPTKKITEVIDLSAFNNPTFINYTEARNNITDLPSSSLDYSDLITTCRMKLHTLYQIPELVIHAKVCTTITSCEIPKRDVNCTIAVRSYRTVCLPGNQLCAILPNKVLPDFVNRSDGCAWGITV</sequence>
<dbReference type="EC" id="2.4.1.-" evidence="8"/>
<evidence type="ECO:0000256" key="3">
    <source>
        <dbReference type="ARBA" id="ARBA00022676"/>
    </source>
</evidence>
<keyword evidence="6" id="KW-1133">Transmembrane helix</keyword>
<dbReference type="WBParaSite" id="Pan_g18057.t1">
    <property type="protein sequence ID" value="Pan_g18057.t1"/>
    <property type="gene ID" value="Pan_g18057"/>
</dbReference>
<comment type="subcellular location">
    <subcellularLocation>
        <location evidence="1">Membrane</location>
        <topology evidence="1">Single-pass membrane protein</topology>
    </subcellularLocation>
</comment>
<dbReference type="AlphaFoldDB" id="A0A7E4ZUD4"/>
<evidence type="ECO:0000256" key="5">
    <source>
        <dbReference type="ARBA" id="ARBA00022692"/>
    </source>
</evidence>
<evidence type="ECO:0000313" key="9">
    <source>
        <dbReference type="Proteomes" id="UP000492821"/>
    </source>
</evidence>
<evidence type="ECO:0000256" key="8">
    <source>
        <dbReference type="RuleBase" id="RU366017"/>
    </source>
</evidence>
<comment type="similarity">
    <text evidence="2 8">Belongs to the glycosyltransferase 92 family.</text>
</comment>
<dbReference type="PANTHER" id="PTHR21645">
    <property type="entry name" value="GLYCOSYLTRANSFERASE FAMILY 92 PROTEIN"/>
    <property type="match status" value="1"/>
</dbReference>
<name>A0A7E4ZUD4_PANRE</name>
<evidence type="ECO:0000256" key="2">
    <source>
        <dbReference type="ARBA" id="ARBA00007647"/>
    </source>
</evidence>
<keyword evidence="5" id="KW-0812">Transmembrane</keyword>
<keyword evidence="9" id="KW-1185">Reference proteome</keyword>
<evidence type="ECO:0000313" key="10">
    <source>
        <dbReference type="WBParaSite" id="Pan_g18057.t1"/>
    </source>
</evidence>
<dbReference type="Proteomes" id="UP000492821">
    <property type="component" value="Unassembled WGS sequence"/>
</dbReference>
<evidence type="ECO:0000256" key="4">
    <source>
        <dbReference type="ARBA" id="ARBA00022679"/>
    </source>
</evidence>
<proteinExistence type="inferred from homology"/>
<evidence type="ECO:0000256" key="1">
    <source>
        <dbReference type="ARBA" id="ARBA00004167"/>
    </source>
</evidence>
<dbReference type="GO" id="GO:0016020">
    <property type="term" value="C:membrane"/>
    <property type="evidence" value="ECO:0007669"/>
    <property type="project" value="UniProtKB-SubCell"/>
</dbReference>
<evidence type="ECO:0000256" key="6">
    <source>
        <dbReference type="ARBA" id="ARBA00022989"/>
    </source>
</evidence>
<dbReference type="Pfam" id="PF01697">
    <property type="entry name" value="Glyco_transf_92"/>
    <property type="match status" value="1"/>
</dbReference>
<dbReference type="InterPro" id="IPR052012">
    <property type="entry name" value="GTase_92"/>
</dbReference>
<organism evidence="9 10">
    <name type="scientific">Panagrellus redivivus</name>
    <name type="common">Microworm</name>
    <dbReference type="NCBI Taxonomy" id="6233"/>
    <lineage>
        <taxon>Eukaryota</taxon>
        <taxon>Metazoa</taxon>
        <taxon>Ecdysozoa</taxon>
        <taxon>Nematoda</taxon>
        <taxon>Chromadorea</taxon>
        <taxon>Rhabditida</taxon>
        <taxon>Tylenchina</taxon>
        <taxon>Panagrolaimomorpha</taxon>
        <taxon>Panagrolaimoidea</taxon>
        <taxon>Panagrolaimidae</taxon>
        <taxon>Panagrellus</taxon>
    </lineage>
</organism>
<reference evidence="9" key="1">
    <citation type="journal article" date="2013" name="Genetics">
        <title>The draft genome and transcriptome of Panagrellus redivivus are shaped by the harsh demands of a free-living lifestyle.</title>
        <authorList>
            <person name="Srinivasan J."/>
            <person name="Dillman A.R."/>
            <person name="Macchietto M.G."/>
            <person name="Heikkinen L."/>
            <person name="Lakso M."/>
            <person name="Fracchia K.M."/>
            <person name="Antoshechkin I."/>
            <person name="Mortazavi A."/>
            <person name="Wong G."/>
            <person name="Sternberg P.W."/>
        </authorList>
    </citation>
    <scope>NUCLEOTIDE SEQUENCE [LARGE SCALE GENOMIC DNA]</scope>
    <source>
        <strain evidence="9">MT8872</strain>
    </source>
</reference>
<dbReference type="PANTHER" id="PTHR21645:SF2">
    <property type="entry name" value="GLYCOSYLTRANSFERASE FAMILY 92 PROTEIN F59C6.8"/>
    <property type="match status" value="1"/>
</dbReference>
<keyword evidence="4 8" id="KW-0808">Transferase</keyword>
<keyword evidence="3 8" id="KW-0328">Glycosyltransferase</keyword>
<keyword evidence="7" id="KW-0472">Membrane</keyword>
<dbReference type="InterPro" id="IPR008166">
    <property type="entry name" value="Glyco_transf_92"/>
</dbReference>
<protein>
    <recommendedName>
        <fullName evidence="8">Glycosyltransferase family 92 protein</fullName>
        <ecNumber evidence="8">2.4.1.-</ecNumber>
    </recommendedName>
</protein>
<dbReference type="GO" id="GO:0016757">
    <property type="term" value="F:glycosyltransferase activity"/>
    <property type="evidence" value="ECO:0007669"/>
    <property type="project" value="UniProtKB-UniRule"/>
</dbReference>
<reference evidence="10" key="2">
    <citation type="submission" date="2020-10" db="UniProtKB">
        <authorList>
            <consortium name="WormBaseParasite"/>
        </authorList>
    </citation>
    <scope>IDENTIFICATION</scope>
</reference>
<accession>A0A7E4ZUD4</accession>